<dbReference type="Gene3D" id="3.40.1210.10">
    <property type="entry name" value="Survival protein SurE-like phosphatase/nucleotidase"/>
    <property type="match status" value="1"/>
</dbReference>
<accession>A0A9X2A690</accession>
<dbReference type="EMBL" id="JAJSON010000005">
    <property type="protein sequence ID" value="MCG9970292.1"/>
    <property type="molecule type" value="Genomic_DNA"/>
</dbReference>
<dbReference type="InterPro" id="IPR036523">
    <property type="entry name" value="SurE-like_sf"/>
</dbReference>
<comment type="catalytic activity">
    <reaction evidence="1">
        <text>a ribonucleoside 5'-phosphate + H2O = a ribonucleoside + phosphate</text>
        <dbReference type="Rhea" id="RHEA:12484"/>
        <dbReference type="ChEBI" id="CHEBI:15377"/>
        <dbReference type="ChEBI" id="CHEBI:18254"/>
        <dbReference type="ChEBI" id="CHEBI:43474"/>
        <dbReference type="ChEBI" id="CHEBI:58043"/>
        <dbReference type="EC" id="3.1.3.5"/>
    </reaction>
</comment>
<evidence type="ECO:0000256" key="1">
    <source>
        <dbReference type="ARBA" id="ARBA00000815"/>
    </source>
</evidence>
<evidence type="ECO:0000256" key="2">
    <source>
        <dbReference type="ARBA" id="ARBA00012643"/>
    </source>
</evidence>
<gene>
    <name evidence="3" type="ORF">LU635_01480</name>
</gene>
<dbReference type="AlphaFoldDB" id="A0A9X2A690"/>
<dbReference type="GO" id="GO:0008253">
    <property type="term" value="F:5'-nucleotidase activity"/>
    <property type="evidence" value="ECO:0007669"/>
    <property type="project" value="UniProtKB-EC"/>
</dbReference>
<dbReference type="EC" id="3.1.3.5" evidence="2"/>
<evidence type="ECO:0000313" key="4">
    <source>
        <dbReference type="Proteomes" id="UP001139344"/>
    </source>
</evidence>
<proteinExistence type="predicted"/>
<protein>
    <recommendedName>
        <fullName evidence="2">5'-nucleotidase</fullName>
        <ecNumber evidence="2">3.1.3.5</ecNumber>
    </recommendedName>
</protein>
<keyword evidence="4" id="KW-1185">Reference proteome</keyword>
<comment type="caution">
    <text evidence="3">The sequence shown here is derived from an EMBL/GenBank/DDBJ whole genome shotgun (WGS) entry which is preliminary data.</text>
</comment>
<evidence type="ECO:0000313" key="3">
    <source>
        <dbReference type="EMBL" id="MCG9970292.1"/>
    </source>
</evidence>
<reference evidence="3" key="1">
    <citation type="submission" date="2021-12" db="EMBL/GenBank/DDBJ databases">
        <title>Description of Gramella crocea sp. nov., a new bacterium isolated from activated sludge.</title>
        <authorList>
            <person name="Zhang X."/>
        </authorList>
    </citation>
    <scope>NUCLEOTIDE SEQUENCE</scope>
    <source>
        <strain evidence="3">YB25</strain>
    </source>
</reference>
<dbReference type="SUPFAM" id="SSF64167">
    <property type="entry name" value="SurE-like"/>
    <property type="match status" value="1"/>
</dbReference>
<sequence length="57" mass="6729">MGKDPIGRQHYWFTVFPVEPEEEDSDRWAIKNGKTSITPMILDLTDKAYLNERKMKT</sequence>
<organism evidence="3 4">
    <name type="scientific">Christiangramia crocea</name>
    <dbReference type="NCBI Taxonomy" id="2904124"/>
    <lineage>
        <taxon>Bacteria</taxon>
        <taxon>Pseudomonadati</taxon>
        <taxon>Bacteroidota</taxon>
        <taxon>Flavobacteriia</taxon>
        <taxon>Flavobacteriales</taxon>
        <taxon>Flavobacteriaceae</taxon>
        <taxon>Christiangramia</taxon>
    </lineage>
</organism>
<name>A0A9X2A690_9FLAO</name>
<dbReference type="Proteomes" id="UP001139344">
    <property type="component" value="Unassembled WGS sequence"/>
</dbReference>
<dbReference type="RefSeq" id="WP_240095427.1">
    <property type="nucleotide sequence ID" value="NZ_JAJSON010000005.1"/>
</dbReference>